<dbReference type="AlphaFoldDB" id="A0A413DGZ2"/>
<organism evidence="1 2">
    <name type="scientific">Agathobacter rectalis</name>
    <dbReference type="NCBI Taxonomy" id="39491"/>
    <lineage>
        <taxon>Bacteria</taxon>
        <taxon>Bacillati</taxon>
        <taxon>Bacillota</taxon>
        <taxon>Clostridia</taxon>
        <taxon>Lachnospirales</taxon>
        <taxon>Lachnospiraceae</taxon>
        <taxon>Agathobacter</taxon>
    </lineage>
</organism>
<dbReference type="Proteomes" id="UP000283683">
    <property type="component" value="Unassembled WGS sequence"/>
</dbReference>
<dbReference type="GO" id="GO:0009307">
    <property type="term" value="P:DNA restriction-modification system"/>
    <property type="evidence" value="ECO:0007669"/>
    <property type="project" value="InterPro"/>
</dbReference>
<comment type="caution">
    <text evidence="1">The sequence shown here is derived from an EMBL/GenBank/DDBJ whole genome shotgun (WGS) entry which is preliminary data.</text>
</comment>
<protein>
    <submittedName>
        <fullName evidence="1">Adenine methyltransferase</fullName>
    </submittedName>
</protein>
<proteinExistence type="predicted"/>
<accession>A0A413DGZ2</accession>
<dbReference type="InterPro" id="IPR008593">
    <property type="entry name" value="Dam_MeTrfase"/>
</dbReference>
<keyword evidence="1" id="KW-0489">Methyltransferase</keyword>
<evidence type="ECO:0000313" key="1">
    <source>
        <dbReference type="EMBL" id="RGW85141.1"/>
    </source>
</evidence>
<keyword evidence="1" id="KW-0808">Transferase</keyword>
<gene>
    <name evidence="1" type="ORF">DWV45_14540</name>
</gene>
<evidence type="ECO:0000313" key="2">
    <source>
        <dbReference type="Proteomes" id="UP000283683"/>
    </source>
</evidence>
<dbReference type="RefSeq" id="WP_118327278.1">
    <property type="nucleotide sequence ID" value="NZ_JBBNFZ010000169.1"/>
</dbReference>
<dbReference type="EMBL" id="QSAZ01000019">
    <property type="protein sequence ID" value="RGW85141.1"/>
    <property type="molecule type" value="Genomic_DNA"/>
</dbReference>
<dbReference type="GO" id="GO:0009007">
    <property type="term" value="F:site-specific DNA-methyltransferase (adenine-specific) activity"/>
    <property type="evidence" value="ECO:0007669"/>
    <property type="project" value="InterPro"/>
</dbReference>
<reference evidence="1 2" key="1">
    <citation type="submission" date="2018-08" db="EMBL/GenBank/DDBJ databases">
        <title>A genome reference for cultivated species of the human gut microbiota.</title>
        <authorList>
            <person name="Zou Y."/>
            <person name="Xue W."/>
            <person name="Luo G."/>
        </authorList>
    </citation>
    <scope>NUCLEOTIDE SEQUENCE [LARGE SCALE GENOMIC DNA]</scope>
    <source>
        <strain evidence="1 2">AF06-19</strain>
    </source>
</reference>
<sequence length="162" mass="18091">MNSVHFSTGKDDWGTPQDLFDALNEEFNFTLDPCADNNNHKCAKYYTIEQDGLAQSWAGETVFCNPPYSRKTKTNAGQIAWVQKCYKEATEGGIVVVMLIPARTDTIMFHDYILGKAEIRFIKGRVNFEIDGQKSKDPAPFPSMIVVFNGKQPTSAVKSITA</sequence>
<dbReference type="GO" id="GO:0032259">
    <property type="term" value="P:methylation"/>
    <property type="evidence" value="ECO:0007669"/>
    <property type="project" value="UniProtKB-KW"/>
</dbReference>
<name>A0A413DGZ2_9FIRM</name>
<dbReference type="GO" id="GO:0003677">
    <property type="term" value="F:DNA binding"/>
    <property type="evidence" value="ECO:0007669"/>
    <property type="project" value="InterPro"/>
</dbReference>
<dbReference type="Pfam" id="PF05869">
    <property type="entry name" value="Dam"/>
    <property type="match status" value="1"/>
</dbReference>